<dbReference type="EMBL" id="EU024483">
    <property type="protein sequence ID" value="ABS71912.1"/>
    <property type="molecule type" value="Genomic_DNA"/>
</dbReference>
<keyword evidence="5" id="KW-1278">Translocase</keyword>
<protein>
    <recommendedName>
        <fullName evidence="3">NADH-ubiquinone oxidoreductase chain 4L</fullName>
    </recommendedName>
    <alternativeName>
        <fullName evidence="9">NADH dehydrogenase subunit 4L</fullName>
    </alternativeName>
</protein>
<dbReference type="Pfam" id="PF00420">
    <property type="entry name" value="Oxidored_q2"/>
    <property type="match status" value="1"/>
</dbReference>
<evidence type="ECO:0000256" key="6">
    <source>
        <dbReference type="ARBA" id="ARBA00022989"/>
    </source>
</evidence>
<comment type="catalytic activity">
    <reaction evidence="10">
        <text>a ubiquinone + NADH + 5 H(+)(in) = a ubiquinol + NAD(+) + 4 H(+)(out)</text>
        <dbReference type="Rhea" id="RHEA:29091"/>
        <dbReference type="Rhea" id="RHEA-COMP:9565"/>
        <dbReference type="Rhea" id="RHEA-COMP:9566"/>
        <dbReference type="ChEBI" id="CHEBI:15378"/>
        <dbReference type="ChEBI" id="CHEBI:16389"/>
        <dbReference type="ChEBI" id="CHEBI:17976"/>
        <dbReference type="ChEBI" id="CHEBI:57540"/>
        <dbReference type="ChEBI" id="CHEBI:57945"/>
        <dbReference type="EC" id="7.1.1.2"/>
    </reaction>
</comment>
<comment type="subcellular location">
    <subcellularLocation>
        <location evidence="1">Membrane</location>
        <topology evidence="1">Multi-pass membrane protein</topology>
    </subcellularLocation>
</comment>
<evidence type="ECO:0000256" key="10">
    <source>
        <dbReference type="ARBA" id="ARBA00049551"/>
    </source>
</evidence>
<keyword evidence="12" id="KW-0496">Mitochondrion</keyword>
<dbReference type="GO" id="GO:0008137">
    <property type="term" value="F:NADH dehydrogenase (ubiquinone) activity"/>
    <property type="evidence" value="ECO:0007669"/>
    <property type="project" value="UniProtKB-EC"/>
</dbReference>
<dbReference type="InterPro" id="IPR039428">
    <property type="entry name" value="NUOK/Mnh_C1-like"/>
</dbReference>
<dbReference type="Gene3D" id="1.10.287.3510">
    <property type="match status" value="1"/>
</dbReference>
<reference evidence="12" key="1">
    <citation type="journal article" date="2007" name="BMC Genomics">
        <title>The complete mitochondrial genome of Pseudocellus pearsei (Chelicerata: Ricinulei) and a comparison of mitochondrial gene rearrangements in Arachnida.</title>
        <authorList>
            <person name="Fahrein K."/>
            <person name="Talarico G."/>
            <person name="Braband A."/>
            <person name="Podsiadlowski L."/>
        </authorList>
    </citation>
    <scope>NUCLEOTIDE SEQUENCE</scope>
</reference>
<comment type="similarity">
    <text evidence="2">Belongs to the complex I subunit 4L family.</text>
</comment>
<gene>
    <name evidence="12" type="primary">nad4L</name>
</gene>
<keyword evidence="4 11" id="KW-0812">Transmembrane</keyword>
<evidence type="ECO:0000256" key="9">
    <source>
        <dbReference type="ARBA" id="ARBA00031586"/>
    </source>
</evidence>
<keyword evidence="6 11" id="KW-1133">Transmembrane helix</keyword>
<evidence type="ECO:0000256" key="8">
    <source>
        <dbReference type="ARBA" id="ARBA00023136"/>
    </source>
</evidence>
<feature type="transmembrane region" description="Helical" evidence="11">
    <location>
        <begin position="53"/>
        <end position="75"/>
    </location>
</feature>
<evidence type="ECO:0000256" key="1">
    <source>
        <dbReference type="ARBA" id="ARBA00004141"/>
    </source>
</evidence>
<accession>A9LI81</accession>
<evidence type="ECO:0000256" key="3">
    <source>
        <dbReference type="ARBA" id="ARBA00016612"/>
    </source>
</evidence>
<evidence type="ECO:0000256" key="2">
    <source>
        <dbReference type="ARBA" id="ARBA00010519"/>
    </source>
</evidence>
<sequence>MEIWLCLYFYLCGLVSLIIKSDHVLLMLMSLEFMSVVVFLFLFCCCGMMVGQFYLILFFLVIVVCEGVLGLSLLVGVVRSFGNDMIYCVL</sequence>
<name>A9LI81_9ARAC</name>
<evidence type="ECO:0000313" key="12">
    <source>
        <dbReference type="EMBL" id="ABS71912.1"/>
    </source>
</evidence>
<evidence type="ECO:0000256" key="4">
    <source>
        <dbReference type="ARBA" id="ARBA00022692"/>
    </source>
</evidence>
<geneLocation type="mitochondrion" evidence="12"/>
<dbReference type="GO" id="GO:0016020">
    <property type="term" value="C:membrane"/>
    <property type="evidence" value="ECO:0007669"/>
    <property type="project" value="UniProtKB-SubCell"/>
</dbReference>
<keyword evidence="7" id="KW-0520">NAD</keyword>
<evidence type="ECO:0000256" key="7">
    <source>
        <dbReference type="ARBA" id="ARBA00023027"/>
    </source>
</evidence>
<proteinExistence type="inferred from homology"/>
<keyword evidence="8 11" id="KW-0472">Membrane</keyword>
<evidence type="ECO:0000256" key="11">
    <source>
        <dbReference type="SAM" id="Phobius"/>
    </source>
</evidence>
<dbReference type="AlphaFoldDB" id="A9LI81"/>
<organism evidence="12">
    <name type="scientific">Pseudocellus pearsei</name>
    <dbReference type="NCBI Taxonomy" id="58148"/>
    <lineage>
        <taxon>Eukaryota</taxon>
        <taxon>Metazoa</taxon>
        <taxon>Ecdysozoa</taxon>
        <taxon>Arthropoda</taxon>
        <taxon>Chelicerata</taxon>
        <taxon>Arachnida</taxon>
        <taxon>Ricinulei</taxon>
        <taxon>Ricinoididae</taxon>
        <taxon>Pseudocellus</taxon>
    </lineage>
</organism>
<evidence type="ECO:0000256" key="5">
    <source>
        <dbReference type="ARBA" id="ARBA00022967"/>
    </source>
</evidence>
<feature type="transmembrane region" description="Helical" evidence="11">
    <location>
        <begin position="24"/>
        <end position="46"/>
    </location>
</feature>